<evidence type="ECO:0000313" key="1">
    <source>
        <dbReference type="EMBL" id="NVO33073.1"/>
    </source>
</evidence>
<accession>A0A7Y7U707</accession>
<dbReference type="EMBL" id="JABKAU010000047">
    <property type="protein sequence ID" value="NVO33073.1"/>
    <property type="molecule type" value="Genomic_DNA"/>
</dbReference>
<proteinExistence type="predicted"/>
<evidence type="ECO:0000313" key="2">
    <source>
        <dbReference type="Proteomes" id="UP000565521"/>
    </source>
</evidence>
<sequence length="56" mass="6467">MLEDTKHEISTTNFIKDAVARHLAFYQTKRGIEFPNKMLAELSELDLIPSTSRTEE</sequence>
<gene>
    <name evidence="1" type="ORF">HW554_17835</name>
</gene>
<organism evidence="1 2">
    <name type="scientific">Hymenobacter lapidiphilus</name>
    <dbReference type="NCBI Taxonomy" id="2608003"/>
    <lineage>
        <taxon>Bacteria</taxon>
        <taxon>Pseudomonadati</taxon>
        <taxon>Bacteroidota</taxon>
        <taxon>Cytophagia</taxon>
        <taxon>Cytophagales</taxon>
        <taxon>Hymenobacteraceae</taxon>
        <taxon>Hymenobacter</taxon>
    </lineage>
</organism>
<dbReference type="Proteomes" id="UP000565521">
    <property type="component" value="Unassembled WGS sequence"/>
</dbReference>
<dbReference type="RefSeq" id="WP_176909913.1">
    <property type="nucleotide sequence ID" value="NZ_JABKAU010000047.1"/>
</dbReference>
<keyword evidence="2" id="KW-1185">Reference proteome</keyword>
<name>A0A7Y7U707_9BACT</name>
<reference evidence="1 2" key="1">
    <citation type="submission" date="2020-05" db="EMBL/GenBank/DDBJ databases">
        <title>Hymenobacter terrestris sp. nov. and Hymenobacter lapidiphilus sp. nov., isolated from regoliths in Antarctica.</title>
        <authorList>
            <person name="Sedlacek I."/>
            <person name="Pantucek R."/>
            <person name="Zeman M."/>
            <person name="Holochova P."/>
            <person name="Kralova S."/>
            <person name="Stankova E."/>
            <person name="Sedo O."/>
            <person name="Micenkova L."/>
            <person name="Svec P."/>
            <person name="Gupta V."/>
            <person name="Sood U."/>
            <person name="Korpole U.S."/>
            <person name="Lal R."/>
        </authorList>
    </citation>
    <scope>NUCLEOTIDE SEQUENCE [LARGE SCALE GENOMIC DNA]</scope>
    <source>
        <strain evidence="1 2">P5342</strain>
    </source>
</reference>
<dbReference type="AlphaFoldDB" id="A0A7Y7U707"/>
<comment type="caution">
    <text evidence="1">The sequence shown here is derived from an EMBL/GenBank/DDBJ whole genome shotgun (WGS) entry which is preliminary data.</text>
</comment>
<protein>
    <submittedName>
        <fullName evidence="1">Uncharacterized protein</fullName>
    </submittedName>
</protein>